<dbReference type="RefSeq" id="XP_033357255.1">
    <property type="nucleotide sequence ID" value="XM_033501364.1"/>
</dbReference>
<accession>A0A6J3KVX9</accession>
<evidence type="ECO:0000256" key="1">
    <source>
        <dbReference type="ARBA" id="ARBA00022692"/>
    </source>
</evidence>
<evidence type="ECO:0000256" key="5">
    <source>
        <dbReference type="ARBA" id="ARBA00023329"/>
    </source>
</evidence>
<dbReference type="GO" id="GO:0070072">
    <property type="term" value="P:vacuolar proton-transporting V-type ATPase complex assembly"/>
    <property type="evidence" value="ECO:0007669"/>
    <property type="project" value="InterPro"/>
</dbReference>
<evidence type="ECO:0000256" key="2">
    <source>
        <dbReference type="ARBA" id="ARBA00022824"/>
    </source>
</evidence>
<keyword evidence="7" id="KW-1185">Reference proteome</keyword>
<dbReference type="RefSeq" id="XP_033357254.1">
    <property type="nucleotide sequence ID" value="XM_033501363.1"/>
</dbReference>
<dbReference type="GeneID" id="117237421"/>
<evidence type="ECO:0000256" key="3">
    <source>
        <dbReference type="ARBA" id="ARBA00022989"/>
    </source>
</evidence>
<evidence type="ECO:0000313" key="8">
    <source>
        <dbReference type="RefSeq" id="XP_033357254.1"/>
    </source>
</evidence>
<dbReference type="KEGG" id="bvk:117237421"/>
<proteinExistence type="predicted"/>
<dbReference type="PANTHER" id="PTHR31792">
    <property type="entry name" value="VACUOLAR ATPASE ASSEMBLY INTEGRAL MEMBRANE PROTEIN VMA21"/>
    <property type="match status" value="1"/>
</dbReference>
<protein>
    <submittedName>
        <fullName evidence="8 9">Uncharacterized protein LOC117237421</fullName>
    </submittedName>
</protein>
<gene>
    <name evidence="8 9" type="primary">LOC117237421</name>
</gene>
<keyword evidence="1 6" id="KW-0812">Transmembrane</keyword>
<sequence>MVLIIRNNRILTSRHPRIKRLFSYMDKNQQKVNQKESSFDQNKDQGPVMTFVAILAKLFLYSIAMFTLPFAAFFGVQHIMKVEFHIDRFITNCISVFAAVITVNLIIACYVYQALHEPDNASEIKATADQPSKDSLNEKID</sequence>
<feature type="transmembrane region" description="Helical" evidence="6">
    <location>
        <begin position="58"/>
        <end position="77"/>
    </location>
</feature>
<dbReference type="Proteomes" id="UP000504631">
    <property type="component" value="Unplaced"/>
</dbReference>
<evidence type="ECO:0000313" key="9">
    <source>
        <dbReference type="RefSeq" id="XP_033357255.1"/>
    </source>
</evidence>
<keyword evidence="4 6" id="KW-0472">Membrane</keyword>
<keyword evidence="3 6" id="KW-1133">Transmembrane helix</keyword>
<evidence type="ECO:0000313" key="7">
    <source>
        <dbReference type="Proteomes" id="UP000504631"/>
    </source>
</evidence>
<dbReference type="AlphaFoldDB" id="A0A6J3KVX9"/>
<organism evidence="7 9">
    <name type="scientific">Bombus vosnesenskii</name>
    <dbReference type="NCBI Taxonomy" id="207650"/>
    <lineage>
        <taxon>Eukaryota</taxon>
        <taxon>Metazoa</taxon>
        <taxon>Ecdysozoa</taxon>
        <taxon>Arthropoda</taxon>
        <taxon>Hexapoda</taxon>
        <taxon>Insecta</taxon>
        <taxon>Pterygota</taxon>
        <taxon>Neoptera</taxon>
        <taxon>Endopterygota</taxon>
        <taxon>Hymenoptera</taxon>
        <taxon>Apocrita</taxon>
        <taxon>Aculeata</taxon>
        <taxon>Apoidea</taxon>
        <taxon>Anthophila</taxon>
        <taxon>Apidae</taxon>
        <taxon>Bombus</taxon>
        <taxon>Pyrobombus</taxon>
    </lineage>
</organism>
<dbReference type="PANTHER" id="PTHR31792:SF3">
    <property type="entry name" value="VACUOLAR ATPASE ASSEMBLY INTEGRAL MEMBRANE PROTEIN VMA21"/>
    <property type="match status" value="1"/>
</dbReference>
<dbReference type="InterPro" id="IPR019013">
    <property type="entry name" value="Vma21"/>
</dbReference>
<reference evidence="8 9" key="1">
    <citation type="submission" date="2025-04" db="UniProtKB">
        <authorList>
            <consortium name="RefSeq"/>
        </authorList>
    </citation>
    <scope>IDENTIFICATION</scope>
    <source>
        <tissue evidence="8 9">Muscle</tissue>
    </source>
</reference>
<dbReference type="Pfam" id="PF09446">
    <property type="entry name" value="VMA21"/>
    <property type="match status" value="1"/>
</dbReference>
<keyword evidence="2" id="KW-0256">Endoplasmic reticulum</keyword>
<dbReference type="GO" id="GO:0005789">
    <property type="term" value="C:endoplasmic reticulum membrane"/>
    <property type="evidence" value="ECO:0007669"/>
    <property type="project" value="TreeGrafter"/>
</dbReference>
<dbReference type="GO" id="GO:0031410">
    <property type="term" value="C:cytoplasmic vesicle"/>
    <property type="evidence" value="ECO:0007669"/>
    <property type="project" value="UniProtKB-KW"/>
</dbReference>
<keyword evidence="5" id="KW-0968">Cytoplasmic vesicle</keyword>
<feature type="transmembrane region" description="Helical" evidence="6">
    <location>
        <begin position="89"/>
        <end position="113"/>
    </location>
</feature>
<evidence type="ECO:0000256" key="4">
    <source>
        <dbReference type="ARBA" id="ARBA00023136"/>
    </source>
</evidence>
<name>A0A6J3KVX9_9HYME</name>
<evidence type="ECO:0000256" key="6">
    <source>
        <dbReference type="SAM" id="Phobius"/>
    </source>
</evidence>